<evidence type="ECO:0000313" key="2">
    <source>
        <dbReference type="EMBL" id="KAG2219079.1"/>
    </source>
</evidence>
<proteinExistence type="predicted"/>
<dbReference type="PROSITE" id="PS50404">
    <property type="entry name" value="GST_NTER"/>
    <property type="match status" value="1"/>
</dbReference>
<dbReference type="InterPro" id="IPR004045">
    <property type="entry name" value="Glutathione_S-Trfase_N"/>
</dbReference>
<dbReference type="GO" id="GO:0006749">
    <property type="term" value="P:glutathione metabolic process"/>
    <property type="evidence" value="ECO:0007669"/>
    <property type="project" value="TreeGrafter"/>
</dbReference>
<dbReference type="InterPro" id="IPR036282">
    <property type="entry name" value="Glutathione-S-Trfase_C_sf"/>
</dbReference>
<dbReference type="AlphaFoldDB" id="A0A8H7RXY3"/>
<accession>A0A8H7RXY3</accession>
<sequence>MTAGISKELDNVKLYYFNYNRTGGLGESIKLLLEDFEIKHKYIQVERNPEAWDNSFREELIASDKPFDCLPLLETKDGKRYFCSGPILRFLAKKLGMFDGLSDEDIQFLDATENLNFDWYISLALHVARPIVTDENRKNYIESGYRKHAVRLDRLYGIHDGPYILGSKVCVIFYLSFYRVSGNNTGGYDISYTDYVVYHTLDDHRPILDIKDFPKLSKLVEAFEKRPNIKKYLASLPHKNGPLEQELSQK</sequence>
<dbReference type="Pfam" id="PF14497">
    <property type="entry name" value="GST_C_3"/>
    <property type="match status" value="1"/>
</dbReference>
<dbReference type="EMBL" id="JAEPRB010000196">
    <property type="protein sequence ID" value="KAG2219079.1"/>
    <property type="molecule type" value="Genomic_DNA"/>
</dbReference>
<evidence type="ECO:0000313" key="3">
    <source>
        <dbReference type="Proteomes" id="UP000646827"/>
    </source>
</evidence>
<dbReference type="InterPro" id="IPR036249">
    <property type="entry name" value="Thioredoxin-like_sf"/>
</dbReference>
<evidence type="ECO:0000259" key="1">
    <source>
        <dbReference type="PROSITE" id="PS50404"/>
    </source>
</evidence>
<comment type="caution">
    <text evidence="2">The sequence shown here is derived from an EMBL/GenBank/DDBJ whole genome shotgun (WGS) entry which is preliminary data.</text>
</comment>
<dbReference type="PANTHER" id="PTHR11571:SF150">
    <property type="entry name" value="GLUTATHIONE S-TRANSFERASE"/>
    <property type="match status" value="1"/>
</dbReference>
<gene>
    <name evidence="2" type="ORF">INT45_000362</name>
</gene>
<reference evidence="2 3" key="1">
    <citation type="submission" date="2020-12" db="EMBL/GenBank/DDBJ databases">
        <title>Metabolic potential, ecology and presence of endohyphal bacteria is reflected in genomic diversity of Mucoromycotina.</title>
        <authorList>
            <person name="Muszewska A."/>
            <person name="Okrasinska A."/>
            <person name="Steczkiewicz K."/>
            <person name="Drgas O."/>
            <person name="Orlowska M."/>
            <person name="Perlinska-Lenart U."/>
            <person name="Aleksandrzak-Piekarczyk T."/>
            <person name="Szatraj K."/>
            <person name="Zielenkiewicz U."/>
            <person name="Pilsyk S."/>
            <person name="Malc E."/>
            <person name="Mieczkowski P."/>
            <person name="Kruszewska J.S."/>
            <person name="Biernat P."/>
            <person name="Pawlowska J."/>
        </authorList>
    </citation>
    <scope>NUCLEOTIDE SEQUENCE [LARGE SCALE GENOMIC DNA]</scope>
    <source>
        <strain evidence="2 3">CBS 142.35</strain>
    </source>
</reference>
<dbReference type="PANTHER" id="PTHR11571">
    <property type="entry name" value="GLUTATHIONE S-TRANSFERASE"/>
    <property type="match status" value="1"/>
</dbReference>
<dbReference type="GO" id="GO:0004364">
    <property type="term" value="F:glutathione transferase activity"/>
    <property type="evidence" value="ECO:0007669"/>
    <property type="project" value="TreeGrafter"/>
</dbReference>
<dbReference type="Gene3D" id="3.40.30.10">
    <property type="entry name" value="Glutaredoxin"/>
    <property type="match status" value="1"/>
</dbReference>
<feature type="domain" description="GST N-terminal" evidence="1">
    <location>
        <begin position="13"/>
        <end position="99"/>
    </location>
</feature>
<dbReference type="Proteomes" id="UP000646827">
    <property type="component" value="Unassembled WGS sequence"/>
</dbReference>
<keyword evidence="3" id="KW-1185">Reference proteome</keyword>
<name>A0A8H7RXY3_9FUNG</name>
<dbReference type="OrthoDB" id="414243at2759"/>
<dbReference type="Gene3D" id="1.20.1050.10">
    <property type="match status" value="1"/>
</dbReference>
<dbReference type="SUPFAM" id="SSF47616">
    <property type="entry name" value="GST C-terminal domain-like"/>
    <property type="match status" value="1"/>
</dbReference>
<dbReference type="SUPFAM" id="SSF52833">
    <property type="entry name" value="Thioredoxin-like"/>
    <property type="match status" value="1"/>
</dbReference>
<dbReference type="InterPro" id="IPR050213">
    <property type="entry name" value="GST_superfamily"/>
</dbReference>
<protein>
    <recommendedName>
        <fullName evidence="1">GST N-terminal domain-containing protein</fullName>
    </recommendedName>
</protein>
<dbReference type="InterPro" id="IPR004046">
    <property type="entry name" value="GST_C"/>
</dbReference>
<organism evidence="2 3">
    <name type="scientific">Circinella minor</name>
    <dbReference type="NCBI Taxonomy" id="1195481"/>
    <lineage>
        <taxon>Eukaryota</taxon>
        <taxon>Fungi</taxon>
        <taxon>Fungi incertae sedis</taxon>
        <taxon>Mucoromycota</taxon>
        <taxon>Mucoromycotina</taxon>
        <taxon>Mucoromycetes</taxon>
        <taxon>Mucorales</taxon>
        <taxon>Lichtheimiaceae</taxon>
        <taxon>Circinella</taxon>
    </lineage>
</organism>